<dbReference type="InterPro" id="IPR036895">
    <property type="entry name" value="Uracil-DNA_glycosylase-like_sf"/>
</dbReference>
<keyword evidence="2" id="KW-0227">DNA damage</keyword>
<dbReference type="GO" id="GO:0004844">
    <property type="term" value="F:uracil DNA N-glycosylase activity"/>
    <property type="evidence" value="ECO:0007669"/>
    <property type="project" value="InterPro"/>
</dbReference>
<dbReference type="PROSITE" id="PS00130">
    <property type="entry name" value="U_DNA_GLYCOSYLASE"/>
    <property type="match status" value="1"/>
</dbReference>
<sequence>MFLLSEIDSSWHEIFAPHLDEINEIFESLGDSEITPARQLIFSAFSLPITEVKVLILGQDPYPAEGVADGLAFSSGQPSLIPSSLRNIFKEYSDDLGFERPETGSLQSWQNRGVLLLNTALTTEIGKRDTHKSLGWKNLISSILLELSRRDIVAILWGNSARSAGSIFSHKIESVHPSPLSAHRGFFGSRPFTKTNEILAQIGRDPVNWKLS</sequence>
<evidence type="ECO:0000256" key="1">
    <source>
        <dbReference type="ARBA" id="ARBA00008184"/>
    </source>
</evidence>
<dbReference type="PANTHER" id="PTHR11264">
    <property type="entry name" value="URACIL-DNA GLYCOSYLASE"/>
    <property type="match status" value="1"/>
</dbReference>
<dbReference type="CDD" id="cd10027">
    <property type="entry name" value="UDG-F1-like"/>
    <property type="match status" value="1"/>
</dbReference>
<protein>
    <submittedName>
        <fullName evidence="6">Unannotated protein</fullName>
    </submittedName>
</protein>
<dbReference type="Pfam" id="PF03167">
    <property type="entry name" value="UDG"/>
    <property type="match status" value="1"/>
</dbReference>
<evidence type="ECO:0000259" key="5">
    <source>
        <dbReference type="SMART" id="SM00986"/>
    </source>
</evidence>
<dbReference type="InterPro" id="IPR018085">
    <property type="entry name" value="Ura-DNA_Glyclase_AS"/>
</dbReference>
<accession>A0A6J6B9X8</accession>
<evidence type="ECO:0000256" key="2">
    <source>
        <dbReference type="ARBA" id="ARBA00022763"/>
    </source>
</evidence>
<dbReference type="HAMAP" id="MF_00148">
    <property type="entry name" value="UDG"/>
    <property type="match status" value="1"/>
</dbReference>
<evidence type="ECO:0000313" key="6">
    <source>
        <dbReference type="EMBL" id="CAB4535665.1"/>
    </source>
</evidence>
<dbReference type="AlphaFoldDB" id="A0A6J6B9X8"/>
<gene>
    <name evidence="6" type="ORF">UFOPK1440_00104</name>
    <name evidence="7" type="ORF">UFOPK1946_00015</name>
</gene>
<dbReference type="SUPFAM" id="SSF52141">
    <property type="entry name" value="Uracil-DNA glycosylase-like"/>
    <property type="match status" value="1"/>
</dbReference>
<feature type="domain" description="Uracil-DNA glycosylase-like" evidence="5">
    <location>
        <begin position="45"/>
        <end position="199"/>
    </location>
</feature>
<proteinExistence type="inferred from homology"/>
<reference evidence="6" key="1">
    <citation type="submission" date="2020-05" db="EMBL/GenBank/DDBJ databases">
        <authorList>
            <person name="Chiriac C."/>
            <person name="Salcher M."/>
            <person name="Ghai R."/>
            <person name="Kavagutti S V."/>
        </authorList>
    </citation>
    <scope>NUCLEOTIDE SEQUENCE</scope>
</reference>
<dbReference type="InterPro" id="IPR005122">
    <property type="entry name" value="Uracil-DNA_glycosylase-like"/>
</dbReference>
<dbReference type="SMART" id="SM00986">
    <property type="entry name" value="UDG"/>
    <property type="match status" value="1"/>
</dbReference>
<dbReference type="PANTHER" id="PTHR11264:SF0">
    <property type="entry name" value="URACIL-DNA GLYCOSYLASE"/>
    <property type="match status" value="1"/>
</dbReference>
<dbReference type="EMBL" id="CAEZVG010000001">
    <property type="protein sequence ID" value="CAB4615462.1"/>
    <property type="molecule type" value="Genomic_DNA"/>
</dbReference>
<organism evidence="6">
    <name type="scientific">freshwater metagenome</name>
    <dbReference type="NCBI Taxonomy" id="449393"/>
    <lineage>
        <taxon>unclassified sequences</taxon>
        <taxon>metagenomes</taxon>
        <taxon>ecological metagenomes</taxon>
    </lineage>
</organism>
<name>A0A6J6B9X8_9ZZZZ</name>
<dbReference type="Gene3D" id="3.40.470.10">
    <property type="entry name" value="Uracil-DNA glycosylase-like domain"/>
    <property type="match status" value="1"/>
</dbReference>
<evidence type="ECO:0000256" key="3">
    <source>
        <dbReference type="ARBA" id="ARBA00022801"/>
    </source>
</evidence>
<dbReference type="InterPro" id="IPR002043">
    <property type="entry name" value="UDG_fam1"/>
</dbReference>
<dbReference type="EMBL" id="CAEZSP010000002">
    <property type="protein sequence ID" value="CAB4535665.1"/>
    <property type="molecule type" value="Genomic_DNA"/>
</dbReference>
<dbReference type="SMART" id="SM00987">
    <property type="entry name" value="UreE_C"/>
    <property type="match status" value="1"/>
</dbReference>
<comment type="similarity">
    <text evidence="1">Belongs to the uracil-DNA glycosylase (UDG) superfamily. UNG family.</text>
</comment>
<dbReference type="GO" id="GO:0097510">
    <property type="term" value="P:base-excision repair, AP site formation via deaminated base removal"/>
    <property type="evidence" value="ECO:0007669"/>
    <property type="project" value="TreeGrafter"/>
</dbReference>
<dbReference type="NCBIfam" id="NF003592">
    <property type="entry name" value="PRK05254.1-5"/>
    <property type="match status" value="1"/>
</dbReference>
<evidence type="ECO:0000256" key="4">
    <source>
        <dbReference type="ARBA" id="ARBA00023204"/>
    </source>
</evidence>
<evidence type="ECO:0000313" key="7">
    <source>
        <dbReference type="EMBL" id="CAB4615462.1"/>
    </source>
</evidence>
<keyword evidence="3" id="KW-0378">Hydrolase</keyword>
<dbReference type="NCBIfam" id="NF003588">
    <property type="entry name" value="PRK05254.1-1"/>
    <property type="match status" value="1"/>
</dbReference>
<keyword evidence="4" id="KW-0234">DNA repair</keyword>